<dbReference type="EMBL" id="CP035945">
    <property type="protein sequence ID" value="QBE97752.1"/>
    <property type="molecule type" value="Genomic_DNA"/>
</dbReference>
<accession>A0A4P6M0E9</accession>
<dbReference type="PANTHER" id="PTHR30193:SF37">
    <property type="entry name" value="INNER MEMBRANE ABC TRANSPORTER PERMEASE PROTEIN YCJO"/>
    <property type="match status" value="1"/>
</dbReference>
<keyword evidence="3" id="KW-1003">Cell membrane</keyword>
<dbReference type="RefSeq" id="WP_130181412.1">
    <property type="nucleotide sequence ID" value="NZ_CP035945.1"/>
</dbReference>
<evidence type="ECO:0000256" key="7">
    <source>
        <dbReference type="RuleBase" id="RU363032"/>
    </source>
</evidence>
<dbReference type="InterPro" id="IPR035906">
    <property type="entry name" value="MetI-like_sf"/>
</dbReference>
<gene>
    <name evidence="9" type="primary">araP_16</name>
    <name evidence="9" type="ORF">PMF13cell1_03315</name>
</gene>
<evidence type="ECO:0000256" key="3">
    <source>
        <dbReference type="ARBA" id="ARBA00022475"/>
    </source>
</evidence>
<feature type="transmembrane region" description="Helical" evidence="7">
    <location>
        <begin position="262"/>
        <end position="283"/>
    </location>
</feature>
<feature type="domain" description="ABC transmembrane type-1" evidence="8">
    <location>
        <begin position="69"/>
        <end position="283"/>
    </location>
</feature>
<proteinExistence type="inferred from homology"/>
<keyword evidence="6 7" id="KW-0472">Membrane</keyword>
<dbReference type="InterPro" id="IPR000515">
    <property type="entry name" value="MetI-like"/>
</dbReference>
<dbReference type="KEGG" id="bpro:PMF13cell1_03315"/>
<organism evidence="9 10">
    <name type="scientific">Blautia producta</name>
    <dbReference type="NCBI Taxonomy" id="33035"/>
    <lineage>
        <taxon>Bacteria</taxon>
        <taxon>Bacillati</taxon>
        <taxon>Bacillota</taxon>
        <taxon>Clostridia</taxon>
        <taxon>Lachnospirales</taxon>
        <taxon>Lachnospiraceae</taxon>
        <taxon>Blautia</taxon>
    </lineage>
</organism>
<name>A0A4P6M0E9_9FIRM</name>
<dbReference type="Proteomes" id="UP000289794">
    <property type="component" value="Chromosome"/>
</dbReference>
<dbReference type="GO" id="GO:0055085">
    <property type="term" value="P:transmembrane transport"/>
    <property type="evidence" value="ECO:0007669"/>
    <property type="project" value="InterPro"/>
</dbReference>
<evidence type="ECO:0000313" key="9">
    <source>
        <dbReference type="EMBL" id="QBE97752.1"/>
    </source>
</evidence>
<feature type="transmembrane region" description="Helical" evidence="7">
    <location>
        <begin position="12"/>
        <end position="32"/>
    </location>
</feature>
<comment type="similarity">
    <text evidence="7">Belongs to the binding-protein-dependent transport system permease family.</text>
</comment>
<evidence type="ECO:0000256" key="1">
    <source>
        <dbReference type="ARBA" id="ARBA00004651"/>
    </source>
</evidence>
<dbReference type="GO" id="GO:0005886">
    <property type="term" value="C:plasma membrane"/>
    <property type="evidence" value="ECO:0007669"/>
    <property type="project" value="UniProtKB-SubCell"/>
</dbReference>
<feature type="transmembrane region" description="Helical" evidence="7">
    <location>
        <begin position="73"/>
        <end position="97"/>
    </location>
</feature>
<comment type="subcellular location">
    <subcellularLocation>
        <location evidence="1 7">Cell membrane</location>
        <topology evidence="1 7">Multi-pass membrane protein</topology>
    </subcellularLocation>
</comment>
<evidence type="ECO:0000256" key="4">
    <source>
        <dbReference type="ARBA" id="ARBA00022692"/>
    </source>
</evidence>
<sequence length="294" mass="32961">MNTLFKKKKLAMAVFVAPTLILFCLIIVIPLLQSAVMGFTEWDGINKATFIGLKNYQKLFRSRDLSVAIRNSLLFSAVLTAYQVGIGTALAFIIANFKFKGRTFLKNVYFFPVLLSVSVVAQLWISIYHGDFGLINQMAKTFGSDWQQNWLNEPIKGIIAVTITEGWKGMGYHMLLIYAAMKNVPEVYYEAATIDGANKKNQFFRITLPLTIPTIKVSVVMCITYGFRAFEMIYLMTGGGPGNYSTTLPIMMYEALFGLQKYGYGSAIAVVIVILCVGLMLLINKLTARFDQQY</sequence>
<dbReference type="CDD" id="cd06261">
    <property type="entry name" value="TM_PBP2"/>
    <property type="match status" value="1"/>
</dbReference>
<dbReference type="AlphaFoldDB" id="A0A4P6M0E9"/>
<dbReference type="PROSITE" id="PS50928">
    <property type="entry name" value="ABC_TM1"/>
    <property type="match status" value="1"/>
</dbReference>
<keyword evidence="2 7" id="KW-0813">Transport</keyword>
<keyword evidence="4 7" id="KW-0812">Transmembrane</keyword>
<dbReference type="InterPro" id="IPR051393">
    <property type="entry name" value="ABC_transporter_permease"/>
</dbReference>
<evidence type="ECO:0000256" key="6">
    <source>
        <dbReference type="ARBA" id="ARBA00023136"/>
    </source>
</evidence>
<evidence type="ECO:0000259" key="8">
    <source>
        <dbReference type="PROSITE" id="PS50928"/>
    </source>
</evidence>
<dbReference type="SUPFAM" id="SSF161098">
    <property type="entry name" value="MetI-like"/>
    <property type="match status" value="1"/>
</dbReference>
<evidence type="ECO:0000313" key="10">
    <source>
        <dbReference type="Proteomes" id="UP000289794"/>
    </source>
</evidence>
<evidence type="ECO:0000256" key="5">
    <source>
        <dbReference type="ARBA" id="ARBA00022989"/>
    </source>
</evidence>
<dbReference type="Gene3D" id="1.10.3720.10">
    <property type="entry name" value="MetI-like"/>
    <property type="match status" value="1"/>
</dbReference>
<evidence type="ECO:0000256" key="2">
    <source>
        <dbReference type="ARBA" id="ARBA00022448"/>
    </source>
</evidence>
<feature type="transmembrane region" description="Helical" evidence="7">
    <location>
        <begin position="109"/>
        <end position="128"/>
    </location>
</feature>
<dbReference type="PANTHER" id="PTHR30193">
    <property type="entry name" value="ABC TRANSPORTER PERMEASE PROTEIN"/>
    <property type="match status" value="1"/>
</dbReference>
<protein>
    <submittedName>
        <fullName evidence="9">L-arabinose transport system permease protein AraP</fullName>
    </submittedName>
</protein>
<reference evidence="9 10" key="1">
    <citation type="submission" date="2019-01" db="EMBL/GenBank/DDBJ databases">
        <title>PMF-metabolizing Aryl O-demethylase.</title>
        <authorList>
            <person name="Kim M."/>
        </authorList>
    </citation>
    <scope>NUCLEOTIDE SEQUENCE [LARGE SCALE GENOMIC DNA]</scope>
    <source>
        <strain evidence="9 10">PMF1</strain>
    </source>
</reference>
<dbReference type="Pfam" id="PF00528">
    <property type="entry name" value="BPD_transp_1"/>
    <property type="match status" value="1"/>
</dbReference>
<keyword evidence="5 7" id="KW-1133">Transmembrane helix</keyword>